<dbReference type="InterPro" id="IPR050108">
    <property type="entry name" value="CDK"/>
</dbReference>
<evidence type="ECO:0000256" key="1">
    <source>
        <dbReference type="ARBA" id="ARBA00005437"/>
    </source>
</evidence>
<dbReference type="GO" id="GO:0005634">
    <property type="term" value="C:nucleus"/>
    <property type="evidence" value="ECO:0007669"/>
    <property type="project" value="TreeGrafter"/>
</dbReference>
<dbReference type="FunFam" id="1.10.510.10:FF:000624">
    <property type="entry name" value="Mitogen-activated protein kinase"/>
    <property type="match status" value="1"/>
</dbReference>
<feature type="compositionally biased region" description="Low complexity" evidence="13">
    <location>
        <begin position="845"/>
        <end position="854"/>
    </location>
</feature>
<dbReference type="GO" id="GO:0005737">
    <property type="term" value="C:cytoplasm"/>
    <property type="evidence" value="ECO:0007669"/>
    <property type="project" value="TreeGrafter"/>
</dbReference>
<evidence type="ECO:0000256" key="10">
    <source>
        <dbReference type="ARBA" id="ARBA00022840"/>
    </source>
</evidence>
<evidence type="ECO:0000256" key="12">
    <source>
        <dbReference type="PROSITE-ProRule" id="PRU00322"/>
    </source>
</evidence>
<reference evidence="16 17" key="1">
    <citation type="submission" date="2020-08" db="EMBL/GenBank/DDBJ databases">
        <title>Plant Genome Project.</title>
        <authorList>
            <person name="Zhang R.-G."/>
        </authorList>
    </citation>
    <scope>NUCLEOTIDE SEQUENCE [LARGE SCALE GENOMIC DNA]</scope>
    <source>
        <tissue evidence="16">Rhizome</tissue>
    </source>
</reference>
<gene>
    <name evidence="16" type="ORF">ZIOFF_052525</name>
</gene>
<evidence type="ECO:0000256" key="13">
    <source>
        <dbReference type="SAM" id="MobiDB-lite"/>
    </source>
</evidence>
<organism evidence="16 17">
    <name type="scientific">Zingiber officinale</name>
    <name type="common">Ginger</name>
    <name type="synonym">Amomum zingiber</name>
    <dbReference type="NCBI Taxonomy" id="94328"/>
    <lineage>
        <taxon>Eukaryota</taxon>
        <taxon>Viridiplantae</taxon>
        <taxon>Streptophyta</taxon>
        <taxon>Embryophyta</taxon>
        <taxon>Tracheophyta</taxon>
        <taxon>Spermatophyta</taxon>
        <taxon>Magnoliopsida</taxon>
        <taxon>Liliopsida</taxon>
        <taxon>Zingiberales</taxon>
        <taxon>Zingiberaceae</taxon>
        <taxon>Zingiber</taxon>
    </lineage>
</organism>
<dbReference type="PROSITE" id="PS50011">
    <property type="entry name" value="PROTEIN_KINASE_DOM"/>
    <property type="match status" value="1"/>
</dbReference>
<dbReference type="InterPro" id="IPR000719">
    <property type="entry name" value="Prot_kinase_dom"/>
</dbReference>
<dbReference type="PANTHER" id="PTHR24056">
    <property type="entry name" value="CELL DIVISION PROTEIN KINASE"/>
    <property type="match status" value="1"/>
</dbReference>
<sequence>MGGASRLLLILSTPFPRPPALRFVRHPAFSYASVSSVHCRRFLPSPARLRLGFSSSAASVQLPYQAACARDGFSETLVSTPTFLANAFHPWPEWSNLLDYLRNAGYFSNQAPLAIGDDDDSLVTGEYLTEELVKTAQACLSFARDRSHFIRFLNKKDIEIIVENGSPFLFKNGAHSTRRLQSFLRADGAEAQDSEVAQTVDIMRYLVSFACNIHATSDANSLRNRDLVCGSTRTLSAELVNLVVNGPGFGLNEAVHGHNVMGHDQFPRPTGQNVQMKRGDWICPKCTFMNFARNVRCLECNESRPKRVLTGGEWECPQCDFFNYGRNMSCLRCDCKRPVATPLETEHSAEQILNRSGIDKSEIERKLAANDEKTERWFNKMSQLNDSADLSDAVADEDFPEIMPMQKGMNRFVVSTRKTPLERRLANNQNNGRTNSSSSEGNQLQQGASVGMGSHKTYDSNIRINWSTTGQILTIKKKDRSLSSPQYKRRVAMEQANNSNFVPFVPFPPDYFAKKDKQPEVSKPVASASEGSSALGEHPLSQTELSGSTNEGWKPNFTGKSLEGSCVTEPDPLDMSEEAKAARWFRRAAQIKDISELSNIPDEDFPEIMPMRKGVNRFVVSKRKTPLERRTTDKARHDDLELTNYSHFKNFYNGYLCPLNVYIYEHRLPSLIKPHSQIRQRTMTKIHPNTSVRSAELPCLPEAFSDVGRSSCDGGSTGSVVLTVWRKSLVLSCSGFTVFDANGDLVFRVDSYGSGRPGELVLMDAAGNPLLTLRRKVRFCRKAEPEPRRHVADIQRGGGRRAAAGGCEAAREPAALKGARARERGGRRRVRGGGVVRAAELQPLRRAAAAPGGRPAEGGGRRSGVRRRGVPTRRALAGGPRRPPRHGRQGKARRLMRIKSPKDLILRYEAKPLSSFSRSSAIERISTVESIIIEVFGYLFPTDSGVLRLVRNPRNKRTRRRGSSLRSRIALPVHLHRPQVKKNGKQLLYLVFEYLDLDLKKFIDSYRLAPVPSLVPSSVIRSFMYQLCKGVTHCHSHAVLHRDLKPQNLLVDKEKGILKIADLGLGRAFTIPLKSYTHESMDMLLLYLELFLAILSYGHEVVTLWYRAPEILLGATHYSTGVDVWSVGCIFAEMVRSKALFIGQSELQQLLCIFRLLGTPTEETWPGVSSLRDWHQYPQWRPHDLAQVVPSLEPEGIDLLSKMLQYDPAKRISALKAMDHPYFNSLDKSQF</sequence>
<comment type="catalytic activity">
    <reaction evidence="11">
        <text>[DNA-directed RNA polymerase] + ATP = phospho-[DNA-directed RNA polymerase] + ADP + H(+)</text>
        <dbReference type="Rhea" id="RHEA:10216"/>
        <dbReference type="Rhea" id="RHEA-COMP:11321"/>
        <dbReference type="Rhea" id="RHEA-COMP:11322"/>
        <dbReference type="ChEBI" id="CHEBI:15378"/>
        <dbReference type="ChEBI" id="CHEBI:30616"/>
        <dbReference type="ChEBI" id="CHEBI:43176"/>
        <dbReference type="ChEBI" id="CHEBI:68546"/>
        <dbReference type="ChEBI" id="CHEBI:456216"/>
        <dbReference type="EC" id="2.7.11.23"/>
    </reaction>
</comment>
<feature type="compositionally biased region" description="Polar residues" evidence="13">
    <location>
        <begin position="426"/>
        <end position="448"/>
    </location>
</feature>
<evidence type="ECO:0000313" key="17">
    <source>
        <dbReference type="Proteomes" id="UP000734854"/>
    </source>
</evidence>
<dbReference type="PROSITE" id="PS50199">
    <property type="entry name" value="ZF_RANBP2_2"/>
    <property type="match status" value="2"/>
</dbReference>
<dbReference type="GO" id="GO:0000082">
    <property type="term" value="P:G1/S transition of mitotic cell cycle"/>
    <property type="evidence" value="ECO:0007669"/>
    <property type="project" value="TreeGrafter"/>
</dbReference>
<dbReference type="SMART" id="SM00547">
    <property type="entry name" value="ZnF_RBZ"/>
    <property type="match status" value="2"/>
</dbReference>
<dbReference type="GO" id="GO:0008353">
    <property type="term" value="F:RNA polymerase II CTD heptapeptide repeat kinase activity"/>
    <property type="evidence" value="ECO:0007669"/>
    <property type="project" value="UniProtKB-EC"/>
</dbReference>
<evidence type="ECO:0000313" key="16">
    <source>
        <dbReference type="EMBL" id="KAG6491189.1"/>
    </source>
</evidence>
<comment type="similarity">
    <text evidence="2">Belongs to the protein kinase superfamily. CMGC Ser/Thr protein kinase family. CDC2/CDKX subfamily.</text>
</comment>
<dbReference type="Gene3D" id="3.30.200.20">
    <property type="entry name" value="Phosphorylase Kinase, domain 1"/>
    <property type="match status" value="1"/>
</dbReference>
<feature type="compositionally biased region" description="Polar residues" evidence="13">
    <location>
        <begin position="540"/>
        <end position="551"/>
    </location>
</feature>
<dbReference type="Pfam" id="PF04525">
    <property type="entry name" value="LOR"/>
    <property type="match status" value="1"/>
</dbReference>
<dbReference type="GO" id="GO:0000307">
    <property type="term" value="C:cyclin-dependent protein kinase holoenzyme complex"/>
    <property type="evidence" value="ECO:0007669"/>
    <property type="project" value="TreeGrafter"/>
</dbReference>
<dbReference type="Gene3D" id="2.40.160.200">
    <property type="entry name" value="LURP1-related"/>
    <property type="match status" value="1"/>
</dbReference>
<keyword evidence="9" id="KW-0862">Zinc</keyword>
<dbReference type="GO" id="GO:0030332">
    <property type="term" value="F:cyclin binding"/>
    <property type="evidence" value="ECO:0007669"/>
    <property type="project" value="TreeGrafter"/>
</dbReference>
<dbReference type="InterPro" id="IPR007612">
    <property type="entry name" value="LOR"/>
</dbReference>
<dbReference type="SUPFAM" id="SSF56112">
    <property type="entry name" value="Protein kinase-like (PK-like)"/>
    <property type="match status" value="1"/>
</dbReference>
<dbReference type="PROSITE" id="PS01358">
    <property type="entry name" value="ZF_RANBP2_1"/>
    <property type="match status" value="2"/>
</dbReference>
<feature type="region of interest" description="Disordered" evidence="13">
    <location>
        <begin position="518"/>
        <end position="557"/>
    </location>
</feature>
<dbReference type="Pfam" id="PF00069">
    <property type="entry name" value="Pkinase"/>
    <property type="match status" value="1"/>
</dbReference>
<dbReference type="InterPro" id="IPR036443">
    <property type="entry name" value="Znf_RanBP2_sf"/>
</dbReference>
<dbReference type="GO" id="GO:0010389">
    <property type="term" value="P:regulation of G2/M transition of mitotic cell cycle"/>
    <property type="evidence" value="ECO:0007669"/>
    <property type="project" value="TreeGrafter"/>
</dbReference>
<keyword evidence="7 12" id="KW-0863">Zinc-finger</keyword>
<evidence type="ECO:0000256" key="2">
    <source>
        <dbReference type="ARBA" id="ARBA00006485"/>
    </source>
</evidence>
<feature type="domain" description="RanBP2-type" evidence="15">
    <location>
        <begin position="277"/>
        <end position="306"/>
    </location>
</feature>
<dbReference type="SMART" id="SM00220">
    <property type="entry name" value="S_TKc"/>
    <property type="match status" value="1"/>
</dbReference>
<name>A0A8J5FNV4_ZINOF</name>
<feature type="compositionally biased region" description="Basic residues" evidence="13">
    <location>
        <begin position="882"/>
        <end position="895"/>
    </location>
</feature>
<keyword evidence="8" id="KW-0418">Kinase</keyword>
<dbReference type="EMBL" id="JACMSC010000014">
    <property type="protein sequence ID" value="KAG6491189.1"/>
    <property type="molecule type" value="Genomic_DNA"/>
</dbReference>
<feature type="region of interest" description="Disordered" evidence="13">
    <location>
        <begin position="422"/>
        <end position="456"/>
    </location>
</feature>
<dbReference type="Gene3D" id="4.10.1060.10">
    <property type="entry name" value="Zinc finger, RanBP2-type"/>
    <property type="match status" value="2"/>
</dbReference>
<evidence type="ECO:0000256" key="6">
    <source>
        <dbReference type="ARBA" id="ARBA00022741"/>
    </source>
</evidence>
<dbReference type="SUPFAM" id="SSF90209">
    <property type="entry name" value="Ran binding protein zinc finger-like"/>
    <property type="match status" value="1"/>
</dbReference>
<keyword evidence="10" id="KW-0067">ATP-binding</keyword>
<feature type="domain" description="RanBP2-type" evidence="15">
    <location>
        <begin position="310"/>
        <end position="339"/>
    </location>
</feature>
<dbReference type="SUPFAM" id="SSF54518">
    <property type="entry name" value="Tubby C-terminal domain-like"/>
    <property type="match status" value="1"/>
</dbReference>
<protein>
    <submittedName>
        <fullName evidence="16">Uncharacterized protein</fullName>
    </submittedName>
</protein>
<dbReference type="GO" id="GO:0007165">
    <property type="term" value="P:signal transduction"/>
    <property type="evidence" value="ECO:0007669"/>
    <property type="project" value="TreeGrafter"/>
</dbReference>
<feature type="region of interest" description="Disordered" evidence="13">
    <location>
        <begin position="845"/>
        <end position="895"/>
    </location>
</feature>
<evidence type="ECO:0000256" key="7">
    <source>
        <dbReference type="ARBA" id="ARBA00022771"/>
    </source>
</evidence>
<feature type="domain" description="Protein kinase" evidence="14">
    <location>
        <begin position="878"/>
        <end position="1223"/>
    </location>
</feature>
<evidence type="ECO:0000256" key="8">
    <source>
        <dbReference type="ARBA" id="ARBA00022777"/>
    </source>
</evidence>
<evidence type="ECO:0000256" key="11">
    <source>
        <dbReference type="ARBA" id="ARBA00049280"/>
    </source>
</evidence>
<feature type="compositionally biased region" description="Low complexity" evidence="13">
    <location>
        <begin position="526"/>
        <end position="537"/>
    </location>
</feature>
<keyword evidence="4" id="KW-0808">Transferase</keyword>
<dbReference type="AlphaFoldDB" id="A0A8J5FNV4"/>
<dbReference type="PANTHER" id="PTHR24056:SF254">
    <property type="entry name" value="CYCLIN-DEPENDENT KINASE 2"/>
    <property type="match status" value="1"/>
</dbReference>
<dbReference type="GO" id="GO:0008270">
    <property type="term" value="F:zinc ion binding"/>
    <property type="evidence" value="ECO:0007669"/>
    <property type="project" value="UniProtKB-KW"/>
</dbReference>
<keyword evidence="3" id="KW-0723">Serine/threonine-protein kinase</keyword>
<evidence type="ECO:0000259" key="14">
    <source>
        <dbReference type="PROSITE" id="PS50011"/>
    </source>
</evidence>
<proteinExistence type="inferred from homology"/>
<dbReference type="InterPro" id="IPR001876">
    <property type="entry name" value="Znf_RanBP2"/>
</dbReference>
<evidence type="ECO:0000256" key="9">
    <source>
        <dbReference type="ARBA" id="ARBA00022833"/>
    </source>
</evidence>
<dbReference type="Proteomes" id="UP000734854">
    <property type="component" value="Unassembled WGS sequence"/>
</dbReference>
<dbReference type="InterPro" id="IPR025659">
    <property type="entry name" value="Tubby-like_C"/>
</dbReference>
<dbReference type="InterPro" id="IPR011009">
    <property type="entry name" value="Kinase-like_dom_sf"/>
</dbReference>
<keyword evidence="6" id="KW-0547">Nucleotide-binding</keyword>
<comment type="similarity">
    <text evidence="1">Belongs to the LOR family.</text>
</comment>
<dbReference type="Gene3D" id="1.10.510.10">
    <property type="entry name" value="Transferase(Phosphotransferase) domain 1"/>
    <property type="match status" value="1"/>
</dbReference>
<evidence type="ECO:0000256" key="5">
    <source>
        <dbReference type="ARBA" id="ARBA00022723"/>
    </source>
</evidence>
<dbReference type="Pfam" id="PF00641">
    <property type="entry name" value="Zn_ribbon_RanBP"/>
    <property type="match status" value="2"/>
</dbReference>
<evidence type="ECO:0000259" key="15">
    <source>
        <dbReference type="PROSITE" id="PS50199"/>
    </source>
</evidence>
<dbReference type="GO" id="GO:0004693">
    <property type="term" value="F:cyclin-dependent protein serine/threonine kinase activity"/>
    <property type="evidence" value="ECO:0007669"/>
    <property type="project" value="TreeGrafter"/>
</dbReference>
<dbReference type="InterPro" id="IPR008271">
    <property type="entry name" value="Ser/Thr_kinase_AS"/>
</dbReference>
<accession>A0A8J5FNV4</accession>
<dbReference type="GO" id="GO:0005524">
    <property type="term" value="F:ATP binding"/>
    <property type="evidence" value="ECO:0007669"/>
    <property type="project" value="UniProtKB-KW"/>
</dbReference>
<keyword evidence="17" id="KW-1185">Reference proteome</keyword>
<comment type="caution">
    <text evidence="16">The sequence shown here is derived from an EMBL/GenBank/DDBJ whole genome shotgun (WGS) entry which is preliminary data.</text>
</comment>
<dbReference type="PROSITE" id="PS00108">
    <property type="entry name" value="PROTEIN_KINASE_ST"/>
    <property type="match status" value="1"/>
</dbReference>
<evidence type="ECO:0000256" key="3">
    <source>
        <dbReference type="ARBA" id="ARBA00022527"/>
    </source>
</evidence>
<keyword evidence="5" id="KW-0479">Metal-binding</keyword>
<evidence type="ECO:0000256" key="4">
    <source>
        <dbReference type="ARBA" id="ARBA00022679"/>
    </source>
</evidence>
<dbReference type="InterPro" id="IPR038595">
    <property type="entry name" value="LOR_sf"/>
</dbReference>